<protein>
    <recommendedName>
        <fullName evidence="1">DUF6891 domain-containing protein</fullName>
    </recommendedName>
</protein>
<accession>A0A7K0CCH3</accession>
<organism evidence="2 3">
    <name type="scientific">Streptomyces smaragdinus</name>
    <dbReference type="NCBI Taxonomy" id="2585196"/>
    <lineage>
        <taxon>Bacteria</taxon>
        <taxon>Bacillati</taxon>
        <taxon>Actinomycetota</taxon>
        <taxon>Actinomycetes</taxon>
        <taxon>Kitasatosporales</taxon>
        <taxon>Streptomycetaceae</taxon>
        <taxon>Streptomyces</taxon>
    </lineage>
</organism>
<proteinExistence type="predicted"/>
<evidence type="ECO:0000313" key="3">
    <source>
        <dbReference type="Proteomes" id="UP000466345"/>
    </source>
</evidence>
<sequence length="308" mass="33948">MLGIRVESEVGEHVLRPTDEAFRELVRRIGGDGDKFLVVERVDAEENVYIQVWHEAGGNYQLEHRAGGPDRHYRVDVDNAETVAEVMVGWALRASGWDDPVEWERVDLGADQEPVPELDPEMRETLEERVREVLRTGYADRHELAETAEEYLVDGDDRPVSGAQAWALVQRLWRERLAEEAGWEGVTDPERIEEVFAGLEERGITARPDFTCCRNCGMSEIGAEGAEGARGFVFFHRQATESAASGGGLSLYYGGFDGAADTTAAVGREVADALGAAGFTVEWNGSPDKAISVEGLDWRKRLPGQATG</sequence>
<keyword evidence="3" id="KW-1185">Reference proteome</keyword>
<dbReference type="Pfam" id="PF21831">
    <property type="entry name" value="DUF6891"/>
    <property type="match status" value="1"/>
</dbReference>
<feature type="domain" description="DUF6891" evidence="1">
    <location>
        <begin position="120"/>
        <end position="302"/>
    </location>
</feature>
<gene>
    <name evidence="2" type="ORF">SRB5_12530</name>
</gene>
<dbReference type="OrthoDB" id="5515732at2"/>
<dbReference type="EMBL" id="WEGJ01000003">
    <property type="protein sequence ID" value="MQY11139.1"/>
    <property type="molecule type" value="Genomic_DNA"/>
</dbReference>
<reference evidence="2 3" key="1">
    <citation type="submission" date="2019-10" db="EMBL/GenBank/DDBJ databases">
        <title>Streptomyces smaragdinus sp. nov. and Streptomyces fabii sp. nov., isolated from the gut of fungus growing-termite Macrotermes natalensis.</title>
        <authorList>
            <person name="Schwitalla J."/>
            <person name="Benndorf R."/>
            <person name="Martin K."/>
            <person name="De Beer W."/>
            <person name="Kaster A.-K."/>
            <person name="Vollmers J."/>
            <person name="Poulsen M."/>
            <person name="Beemelmanns C."/>
        </authorList>
    </citation>
    <scope>NUCLEOTIDE SEQUENCE [LARGE SCALE GENOMIC DNA]</scope>
    <source>
        <strain evidence="2 3">RB5</strain>
    </source>
</reference>
<evidence type="ECO:0000313" key="2">
    <source>
        <dbReference type="EMBL" id="MQY11139.1"/>
    </source>
</evidence>
<dbReference type="AlphaFoldDB" id="A0A7K0CCH3"/>
<dbReference type="Proteomes" id="UP000466345">
    <property type="component" value="Unassembled WGS sequence"/>
</dbReference>
<evidence type="ECO:0000259" key="1">
    <source>
        <dbReference type="Pfam" id="PF21831"/>
    </source>
</evidence>
<dbReference type="RefSeq" id="WP_153450464.1">
    <property type="nucleotide sequence ID" value="NZ_WEGJ01000003.1"/>
</dbReference>
<comment type="caution">
    <text evidence="2">The sequence shown here is derived from an EMBL/GenBank/DDBJ whole genome shotgun (WGS) entry which is preliminary data.</text>
</comment>
<dbReference type="InterPro" id="IPR054186">
    <property type="entry name" value="DUF6891"/>
</dbReference>
<name>A0A7K0CCH3_9ACTN</name>